<proteinExistence type="inferred from homology"/>
<evidence type="ECO:0000313" key="2">
    <source>
        <dbReference type="EMBL" id="MFC4712121.1"/>
    </source>
</evidence>
<keyword evidence="3" id="KW-1185">Reference proteome</keyword>
<dbReference type="SUPFAM" id="SSF89360">
    <property type="entry name" value="HesB-like domain"/>
    <property type="match status" value="1"/>
</dbReference>
<reference evidence="3" key="1">
    <citation type="journal article" date="2019" name="Int. J. Syst. Evol. Microbiol.">
        <title>The Global Catalogue of Microorganisms (GCM) 10K type strain sequencing project: providing services to taxonomists for standard genome sequencing and annotation.</title>
        <authorList>
            <consortium name="The Broad Institute Genomics Platform"/>
            <consortium name="The Broad Institute Genome Sequencing Center for Infectious Disease"/>
            <person name="Wu L."/>
            <person name="Ma J."/>
        </authorList>
    </citation>
    <scope>NUCLEOTIDE SEQUENCE [LARGE SCALE GENOMIC DNA]</scope>
    <source>
        <strain evidence="3">CGMCC 1.12151</strain>
    </source>
</reference>
<comment type="caution">
    <text evidence="2">The sequence shown here is derived from an EMBL/GenBank/DDBJ whole genome shotgun (WGS) entry which is preliminary data.</text>
</comment>
<dbReference type="InterPro" id="IPR008326">
    <property type="entry name" value="PdhI-like"/>
</dbReference>
<dbReference type="EMBL" id="JBHSGL010000005">
    <property type="protein sequence ID" value="MFC4712121.1"/>
    <property type="molecule type" value="Genomic_DNA"/>
</dbReference>
<comment type="similarity">
    <text evidence="1">Belongs to the HesB/IscA family.</text>
</comment>
<evidence type="ECO:0000313" key="3">
    <source>
        <dbReference type="Proteomes" id="UP001595932"/>
    </source>
</evidence>
<dbReference type="Proteomes" id="UP001595932">
    <property type="component" value="Unassembled WGS sequence"/>
</dbReference>
<accession>A0ABV9MAL1</accession>
<protein>
    <submittedName>
        <fullName evidence="2">HesB/YadR/YfhF family protein</fullName>
    </submittedName>
</protein>
<name>A0ABV9MAL1_9BACL</name>
<evidence type="ECO:0000256" key="1">
    <source>
        <dbReference type="ARBA" id="ARBA00006718"/>
    </source>
</evidence>
<sequence length="98" mass="11428">MEIHLSKEATTWFNEEMEVEPGEAVRFFVRYGGSGLQPGFSIGVTKDSPYEPAVRHEQEDVLYFIESADEWYFDEHDLHVTVDDDLDELSYSYEQKEA</sequence>
<dbReference type="InterPro" id="IPR035903">
    <property type="entry name" value="HesB-like_dom_sf"/>
</dbReference>
<dbReference type="PIRSF" id="PIRSF034852">
    <property type="entry name" value="UCP034852"/>
    <property type="match status" value="1"/>
</dbReference>
<gene>
    <name evidence="2" type="ORF">ACFO5U_04610</name>
</gene>
<organism evidence="2 3">
    <name type="scientific">Planococcus dechangensis</name>
    <dbReference type="NCBI Taxonomy" id="1176255"/>
    <lineage>
        <taxon>Bacteria</taxon>
        <taxon>Bacillati</taxon>
        <taxon>Bacillota</taxon>
        <taxon>Bacilli</taxon>
        <taxon>Bacillales</taxon>
        <taxon>Caryophanaceae</taxon>
        <taxon>Planococcus</taxon>
    </lineage>
</organism>
<dbReference type="RefSeq" id="WP_377277099.1">
    <property type="nucleotide sequence ID" value="NZ_JBHSGL010000005.1"/>
</dbReference>